<dbReference type="Proteomes" id="UP001221142">
    <property type="component" value="Unassembled WGS sequence"/>
</dbReference>
<gene>
    <name evidence="1" type="ORF">FB45DRAFT_872828</name>
</gene>
<proteinExistence type="predicted"/>
<dbReference type="AlphaFoldDB" id="A0AAD7BDC0"/>
<sequence>MSYGPGCLDSFTPIKDLESCGCRTISNPHWAEGYASVGQKAELNRCAGLGNKPVDFFYFVWCARKQCSLNDGSIEGAQECLERLQLTYVDVIFTSLTLWLSLTLSICSCTHWART</sequence>
<evidence type="ECO:0000313" key="1">
    <source>
        <dbReference type="EMBL" id="KAJ7617389.1"/>
    </source>
</evidence>
<dbReference type="EMBL" id="JARKIF010000021">
    <property type="protein sequence ID" value="KAJ7617389.1"/>
    <property type="molecule type" value="Genomic_DNA"/>
</dbReference>
<accession>A0AAD7BDC0</accession>
<evidence type="ECO:0000313" key="2">
    <source>
        <dbReference type="Proteomes" id="UP001221142"/>
    </source>
</evidence>
<organism evidence="1 2">
    <name type="scientific">Roridomyces roridus</name>
    <dbReference type="NCBI Taxonomy" id="1738132"/>
    <lineage>
        <taxon>Eukaryota</taxon>
        <taxon>Fungi</taxon>
        <taxon>Dikarya</taxon>
        <taxon>Basidiomycota</taxon>
        <taxon>Agaricomycotina</taxon>
        <taxon>Agaricomycetes</taxon>
        <taxon>Agaricomycetidae</taxon>
        <taxon>Agaricales</taxon>
        <taxon>Marasmiineae</taxon>
        <taxon>Mycenaceae</taxon>
        <taxon>Roridomyces</taxon>
    </lineage>
</organism>
<keyword evidence="2" id="KW-1185">Reference proteome</keyword>
<reference evidence="1" key="1">
    <citation type="submission" date="2023-03" db="EMBL/GenBank/DDBJ databases">
        <title>Massive genome expansion in bonnet fungi (Mycena s.s.) driven by repeated elements and novel gene families across ecological guilds.</title>
        <authorList>
            <consortium name="Lawrence Berkeley National Laboratory"/>
            <person name="Harder C.B."/>
            <person name="Miyauchi S."/>
            <person name="Viragh M."/>
            <person name="Kuo A."/>
            <person name="Thoen E."/>
            <person name="Andreopoulos B."/>
            <person name="Lu D."/>
            <person name="Skrede I."/>
            <person name="Drula E."/>
            <person name="Henrissat B."/>
            <person name="Morin E."/>
            <person name="Kohler A."/>
            <person name="Barry K."/>
            <person name="LaButti K."/>
            <person name="Morin E."/>
            <person name="Salamov A."/>
            <person name="Lipzen A."/>
            <person name="Mereny Z."/>
            <person name="Hegedus B."/>
            <person name="Baldrian P."/>
            <person name="Stursova M."/>
            <person name="Weitz H."/>
            <person name="Taylor A."/>
            <person name="Grigoriev I.V."/>
            <person name="Nagy L.G."/>
            <person name="Martin F."/>
            <person name="Kauserud H."/>
        </authorList>
    </citation>
    <scope>NUCLEOTIDE SEQUENCE</scope>
    <source>
        <strain evidence="1">9284</strain>
    </source>
</reference>
<name>A0AAD7BDC0_9AGAR</name>
<comment type="caution">
    <text evidence="1">The sequence shown here is derived from an EMBL/GenBank/DDBJ whole genome shotgun (WGS) entry which is preliminary data.</text>
</comment>
<protein>
    <submittedName>
        <fullName evidence="1">Uncharacterized protein</fullName>
    </submittedName>
</protein>